<dbReference type="STRING" id="470453.B0680_10200"/>
<reference evidence="3 4" key="1">
    <citation type="submission" date="2017-02" db="EMBL/GenBank/DDBJ databases">
        <title>Draft genome sequence of Moraxella pluranimalium CCUG 54913T type strain.</title>
        <authorList>
            <person name="Salva-Serra F."/>
            <person name="Engstrom-Jakobsson H."/>
            <person name="Thorell K."/>
            <person name="Jaen-Luchoro D."/>
            <person name="Gonzales-Siles L."/>
            <person name="Karlsson R."/>
            <person name="Yazdan S."/>
            <person name="Boulund F."/>
            <person name="Johnning A."/>
            <person name="Engstrand L."/>
            <person name="Kristiansson E."/>
            <person name="Moore E."/>
        </authorList>
    </citation>
    <scope>NUCLEOTIDE SEQUENCE [LARGE SCALE GENOMIC DNA]</scope>
    <source>
        <strain evidence="3 4">CCUG 54913</strain>
    </source>
</reference>
<feature type="domain" description="Tyrosine specific protein phosphatases" evidence="2">
    <location>
        <begin position="99"/>
        <end position="153"/>
    </location>
</feature>
<dbReference type="InterPro" id="IPR000387">
    <property type="entry name" value="Tyr_Pase_dom"/>
</dbReference>
<dbReference type="GO" id="GO:0016791">
    <property type="term" value="F:phosphatase activity"/>
    <property type="evidence" value="ECO:0007669"/>
    <property type="project" value="TreeGrafter"/>
</dbReference>
<name>A0A1T0CEZ4_9GAMM</name>
<dbReference type="PANTHER" id="PTHR31126:SF72">
    <property type="entry name" value="DUAL SPECIFICITY PROTEIN PHOSPHATASE TPBA"/>
    <property type="match status" value="1"/>
</dbReference>
<dbReference type="OrthoDB" id="9814896at2"/>
<dbReference type="Proteomes" id="UP000189800">
    <property type="component" value="Unassembled WGS sequence"/>
</dbReference>
<comment type="similarity">
    <text evidence="1">Belongs to the protein-tyrosine phosphatase family.</text>
</comment>
<protein>
    <submittedName>
        <fullName evidence="3">Protein-tyrosine-phosphatase</fullName>
    </submittedName>
</protein>
<dbReference type="InterPro" id="IPR029021">
    <property type="entry name" value="Prot-tyrosine_phosphatase-like"/>
</dbReference>
<evidence type="ECO:0000259" key="2">
    <source>
        <dbReference type="PROSITE" id="PS50056"/>
    </source>
</evidence>
<dbReference type="SUPFAM" id="SSF52799">
    <property type="entry name" value="(Phosphotyrosine protein) phosphatases II"/>
    <property type="match status" value="1"/>
</dbReference>
<dbReference type="InterPro" id="IPR055214">
    <property type="entry name" value="PTP-NADK"/>
</dbReference>
<dbReference type="InterPro" id="IPR016130">
    <property type="entry name" value="Tyr_Pase_AS"/>
</dbReference>
<dbReference type="EMBL" id="MUYU01000035">
    <property type="protein sequence ID" value="OOS20916.1"/>
    <property type="molecule type" value="Genomic_DNA"/>
</dbReference>
<proteinExistence type="inferred from homology"/>
<keyword evidence="4" id="KW-1185">Reference proteome</keyword>
<accession>A0A1T0CEZ4</accession>
<dbReference type="PROSITE" id="PS50056">
    <property type="entry name" value="TYR_PHOSPHATASE_2"/>
    <property type="match status" value="1"/>
</dbReference>
<gene>
    <name evidence="3" type="ORF">B0680_10200</name>
</gene>
<evidence type="ECO:0000313" key="4">
    <source>
        <dbReference type="Proteomes" id="UP000189800"/>
    </source>
</evidence>
<evidence type="ECO:0000313" key="3">
    <source>
        <dbReference type="EMBL" id="OOS20916.1"/>
    </source>
</evidence>
<organism evidence="3 4">
    <name type="scientific">Moraxella pluranimalium</name>
    <dbReference type="NCBI Taxonomy" id="470453"/>
    <lineage>
        <taxon>Bacteria</taxon>
        <taxon>Pseudomonadati</taxon>
        <taxon>Pseudomonadota</taxon>
        <taxon>Gammaproteobacteria</taxon>
        <taxon>Moraxellales</taxon>
        <taxon>Moraxellaceae</taxon>
        <taxon>Moraxella</taxon>
    </lineage>
</organism>
<sequence length="194" mass="21958">MMAMTSVLTACATTHSTPMTHPPHWATLIDASANFYRVDDRLYRSEQLTVEDLALLERTGIRTIVNLRFFDRDDDKRAFDGTAIRLVNTPLLTWSIQPDELAQVLYTIRQAQDDGAVLVHCYHGADRTGIVVAMYRVIYQGWSIADAKAEMQQGNFGYHSIWKNIDRLLDEESVAKVRASLEHLSAKQSNISSK</sequence>
<dbReference type="PROSITE" id="PS00383">
    <property type="entry name" value="TYR_PHOSPHATASE_1"/>
    <property type="match status" value="1"/>
</dbReference>
<comment type="caution">
    <text evidence="3">The sequence shown here is derived from an EMBL/GenBank/DDBJ whole genome shotgun (WGS) entry which is preliminary data.</text>
</comment>
<dbReference type="AlphaFoldDB" id="A0A1T0CEZ4"/>
<evidence type="ECO:0000256" key="1">
    <source>
        <dbReference type="ARBA" id="ARBA00009580"/>
    </source>
</evidence>
<dbReference type="PANTHER" id="PTHR31126">
    <property type="entry name" value="TYROSINE-PROTEIN PHOSPHATASE"/>
    <property type="match status" value="1"/>
</dbReference>
<dbReference type="Gene3D" id="3.90.190.10">
    <property type="entry name" value="Protein tyrosine phosphatase superfamily"/>
    <property type="match status" value="1"/>
</dbReference>
<dbReference type="Pfam" id="PF22741">
    <property type="entry name" value="PTP-NADK"/>
    <property type="match status" value="1"/>
</dbReference>